<name>A0ABR9VML5_9SYNC</name>
<feature type="transmembrane region" description="Helical" evidence="1">
    <location>
        <begin position="84"/>
        <end position="105"/>
    </location>
</feature>
<gene>
    <name evidence="2" type="ORF">IQ217_01705</name>
</gene>
<feature type="transmembrane region" description="Helical" evidence="1">
    <location>
        <begin position="135"/>
        <end position="156"/>
    </location>
</feature>
<dbReference type="InterPro" id="IPR021468">
    <property type="entry name" value="DUF3120"/>
</dbReference>
<keyword evidence="1" id="KW-0472">Membrane</keyword>
<organism evidence="2 3">
    <name type="scientific">Synechocystis salina LEGE 00031</name>
    <dbReference type="NCBI Taxonomy" id="1828736"/>
    <lineage>
        <taxon>Bacteria</taxon>
        <taxon>Bacillati</taxon>
        <taxon>Cyanobacteriota</taxon>
        <taxon>Cyanophyceae</taxon>
        <taxon>Synechococcales</taxon>
        <taxon>Merismopediaceae</taxon>
        <taxon>Synechocystis</taxon>
    </lineage>
</organism>
<feature type="transmembrane region" description="Helical" evidence="1">
    <location>
        <begin position="27"/>
        <end position="52"/>
    </location>
</feature>
<feature type="transmembrane region" description="Helical" evidence="1">
    <location>
        <begin position="216"/>
        <end position="237"/>
    </location>
</feature>
<evidence type="ECO:0000313" key="3">
    <source>
        <dbReference type="Proteomes" id="UP000658720"/>
    </source>
</evidence>
<feature type="transmembrane region" description="Helical" evidence="1">
    <location>
        <begin position="58"/>
        <end position="77"/>
    </location>
</feature>
<keyword evidence="1" id="KW-1133">Transmembrane helix</keyword>
<comment type="caution">
    <text evidence="2">The sequence shown here is derived from an EMBL/GenBank/DDBJ whole genome shotgun (WGS) entry which is preliminary data.</text>
</comment>
<protein>
    <submittedName>
        <fullName evidence="2">DUF3120 domain-containing protein</fullName>
    </submittedName>
</protein>
<evidence type="ECO:0000313" key="2">
    <source>
        <dbReference type="EMBL" id="MBE9252585.1"/>
    </source>
</evidence>
<keyword evidence="1" id="KW-0812">Transmembrane</keyword>
<feature type="transmembrane region" description="Helical" evidence="1">
    <location>
        <begin position="192"/>
        <end position="209"/>
    </location>
</feature>
<dbReference type="EMBL" id="JADEVV010000003">
    <property type="protein sequence ID" value="MBE9252585.1"/>
    <property type="molecule type" value="Genomic_DNA"/>
</dbReference>
<dbReference type="Pfam" id="PF11318">
    <property type="entry name" value="DUF3120"/>
    <property type="match status" value="1"/>
</dbReference>
<accession>A0ABR9VML5</accession>
<dbReference type="Proteomes" id="UP000658720">
    <property type="component" value="Unassembled WGS sequence"/>
</dbReference>
<reference evidence="2 3" key="1">
    <citation type="submission" date="2020-10" db="EMBL/GenBank/DDBJ databases">
        <authorList>
            <person name="Castelo-Branco R."/>
            <person name="Eusebio N."/>
            <person name="Adriana R."/>
            <person name="Vieira A."/>
            <person name="Brugerolle De Fraissinette N."/>
            <person name="Rezende De Castro R."/>
            <person name="Schneider M.P."/>
            <person name="Vasconcelos V."/>
            <person name="Leao P.N."/>
        </authorList>
    </citation>
    <scope>NUCLEOTIDE SEQUENCE [LARGE SCALE GENOMIC DNA]</scope>
    <source>
        <strain evidence="2 3">LEGE 00031</strain>
    </source>
</reference>
<keyword evidence="3" id="KW-1185">Reference proteome</keyword>
<evidence type="ECO:0000256" key="1">
    <source>
        <dbReference type="SAM" id="Phobius"/>
    </source>
</evidence>
<feature type="transmembrane region" description="Helical" evidence="1">
    <location>
        <begin position="111"/>
        <end position="128"/>
    </location>
</feature>
<dbReference type="RefSeq" id="WP_194018680.1">
    <property type="nucleotide sequence ID" value="NZ_JADEVV010000003.1"/>
</dbReference>
<sequence>MIPLLTTALAQPGLNFLRRFHRWRSSLAIDATTTGMQLMAGFLVSVPVFIQAPLVRQFPWLSLALTLPWVAIAVWLMKQPDQALWGDLLLGFSWSWLAGAIYWGWFRWEPLWHLPIEAIGLPFALWGLKRGWGVIGHLFYLGSLTGTAVTDIYFYLTGLMDHWRQVMVVDPEFARFVFQAALAKIHTPWGAAWAWLLLALLLGLGGWALQRRSPGWQAFAGAVLSTIVVDALFWLGAMMA</sequence>
<proteinExistence type="predicted"/>